<reference evidence="7" key="1">
    <citation type="journal article" date="2017" name="Nucleic Acids Res.">
        <title>Proteogenomics produces comprehensive and highly accurate protein-coding gene annotation in a complete genome assembly of Malassezia sympodialis.</title>
        <authorList>
            <person name="Zhu Y."/>
            <person name="Engstroem P.G."/>
            <person name="Tellgren-Roth C."/>
            <person name="Baudo C.D."/>
            <person name="Kennell J.C."/>
            <person name="Sun S."/>
            <person name="Billmyre R.B."/>
            <person name="Schroeder M.S."/>
            <person name="Andersson A."/>
            <person name="Holm T."/>
            <person name="Sigurgeirsson B."/>
            <person name="Wu G."/>
            <person name="Sankaranarayanan S.R."/>
            <person name="Siddharthan R."/>
            <person name="Sanyal K."/>
            <person name="Lundeberg J."/>
            <person name="Nystedt B."/>
            <person name="Boekhout T."/>
            <person name="Dawson T.L. Jr."/>
            <person name="Heitman J."/>
            <person name="Scheynius A."/>
            <person name="Lehtioe J."/>
        </authorList>
    </citation>
    <scope>NUCLEOTIDE SEQUENCE [LARGE SCALE GENOMIC DNA]</scope>
    <source>
        <strain evidence="7">ATCC 42132</strain>
    </source>
</reference>
<dbReference type="OrthoDB" id="5985073at2759"/>
<keyword evidence="4" id="KW-0472">Membrane</keyword>
<dbReference type="AlphaFoldDB" id="A0A1M8A7I9"/>
<feature type="compositionally biased region" description="Polar residues" evidence="3">
    <location>
        <begin position="32"/>
        <end position="47"/>
    </location>
</feature>
<protein>
    <submittedName>
        <fullName evidence="6">Uncharacterized protein</fullName>
    </submittedName>
</protein>
<dbReference type="STRING" id="1230383.A0A1M8A7I9"/>
<name>A0A1M8A7I9_MALS4</name>
<proteinExistence type="predicted"/>
<keyword evidence="4" id="KW-1133">Transmembrane helix</keyword>
<dbReference type="PANTHER" id="PTHR35560">
    <property type="entry name" value="BLL0132 PROTEIN"/>
    <property type="match status" value="1"/>
</dbReference>
<feature type="signal peptide" evidence="5">
    <location>
        <begin position="1"/>
        <end position="19"/>
    </location>
</feature>
<feature type="chain" id="PRO_5012975116" evidence="5">
    <location>
        <begin position="20"/>
        <end position="447"/>
    </location>
</feature>
<keyword evidence="7" id="KW-1185">Reference proteome</keyword>
<feature type="transmembrane region" description="Helical" evidence="4">
    <location>
        <begin position="423"/>
        <end position="446"/>
    </location>
</feature>
<accession>A0A1M8A7I9</accession>
<dbReference type="EMBL" id="LT671824">
    <property type="protein sequence ID" value="SHO78443.1"/>
    <property type="molecule type" value="Genomic_DNA"/>
</dbReference>
<evidence type="ECO:0000256" key="2">
    <source>
        <dbReference type="ARBA" id="ARBA00048461"/>
    </source>
</evidence>
<evidence type="ECO:0000313" key="6">
    <source>
        <dbReference type="EMBL" id="SHO78443.1"/>
    </source>
</evidence>
<gene>
    <name evidence="6" type="ORF">MSYG_2789</name>
</gene>
<evidence type="ECO:0000256" key="1">
    <source>
        <dbReference type="ARBA" id="ARBA00047591"/>
    </source>
</evidence>
<keyword evidence="4" id="KW-0812">Transmembrane</keyword>
<dbReference type="Gene3D" id="3.40.50.1820">
    <property type="entry name" value="alpha/beta hydrolase"/>
    <property type="match status" value="1"/>
</dbReference>
<dbReference type="SUPFAM" id="SSF53474">
    <property type="entry name" value="alpha/beta-Hydrolases"/>
    <property type="match status" value="1"/>
</dbReference>
<feature type="region of interest" description="Disordered" evidence="3">
    <location>
        <begin position="31"/>
        <end position="56"/>
    </location>
</feature>
<evidence type="ECO:0000313" key="7">
    <source>
        <dbReference type="Proteomes" id="UP000186303"/>
    </source>
</evidence>
<comment type="catalytic activity">
    <reaction evidence="1">
        <text>a diacylglycerol + H2O = a monoacylglycerol + a fatty acid + H(+)</text>
        <dbReference type="Rhea" id="RHEA:32731"/>
        <dbReference type="ChEBI" id="CHEBI:15377"/>
        <dbReference type="ChEBI" id="CHEBI:15378"/>
        <dbReference type="ChEBI" id="CHEBI:17408"/>
        <dbReference type="ChEBI" id="CHEBI:18035"/>
        <dbReference type="ChEBI" id="CHEBI:28868"/>
    </reaction>
</comment>
<evidence type="ECO:0000256" key="3">
    <source>
        <dbReference type="SAM" id="MobiDB-lite"/>
    </source>
</evidence>
<dbReference type="InterPro" id="IPR029058">
    <property type="entry name" value="AB_hydrolase_fold"/>
</dbReference>
<dbReference type="PANTHER" id="PTHR35560:SF3">
    <property type="entry name" value="PEPTIDASE S9 PROLYL OLIGOPEPTIDASE CATALYTIC DOMAIN-CONTAINING PROTEIN"/>
    <property type="match status" value="1"/>
</dbReference>
<evidence type="ECO:0000256" key="4">
    <source>
        <dbReference type="SAM" id="Phobius"/>
    </source>
</evidence>
<dbReference type="VEuPathDB" id="FungiDB:MSYG_2789"/>
<dbReference type="Proteomes" id="UP000186303">
    <property type="component" value="Chromosome 4"/>
</dbReference>
<organism evidence="6 7">
    <name type="scientific">Malassezia sympodialis (strain ATCC 42132)</name>
    <name type="common">Atopic eczema-associated yeast</name>
    <dbReference type="NCBI Taxonomy" id="1230383"/>
    <lineage>
        <taxon>Eukaryota</taxon>
        <taxon>Fungi</taxon>
        <taxon>Dikarya</taxon>
        <taxon>Basidiomycota</taxon>
        <taxon>Ustilaginomycotina</taxon>
        <taxon>Malasseziomycetes</taxon>
        <taxon>Malasseziales</taxon>
        <taxon>Malasseziaceae</taxon>
        <taxon>Malassezia</taxon>
    </lineage>
</organism>
<evidence type="ECO:0000256" key="5">
    <source>
        <dbReference type="SAM" id="SignalP"/>
    </source>
</evidence>
<keyword evidence="5" id="KW-0732">Signal</keyword>
<sequence length="447" mass="49377">MRQLTWLLLLLTCAILANGLRVQHRREAYQKAASSRASGTQEGQNHSPRADPPGSYLASLPIRDGAQMATYLTRSVNRRQSKHAIIVIHGSLRDADNYWSVMNATVMAQIQAGNPNVDPNVVIAAPLFYSTNLNKGEYTSSQLAWGDINVWQAGEQSNHPKGVSVSSYEVMDNLIRYFSDKSRFPQIQNITVAGHSGGAQVSARLAAVLPSLPNVHVRFLVGDPSSNVYYTHDRPITNTSMVDKAHCSLYNTWRYGFDKFDIKPYAGHEPTRYFRNYASRDVVNLAGLLDVENNGDQECMALLQGGTQRVQRNLAFWKYINLLGGTNLDVSGYPGNFSDVPNWKHHLSGPFQPRLIVAGNWSHDVEVFGSDEGVSALFDTDLISGWHPGDSPLFPISSNITDTPVSSDAHSHLNSGTLAGHPLSMVTLCCIIWLGFLGYYSTLFSYL</sequence>
<comment type="catalytic activity">
    <reaction evidence="2">
        <text>a monoacylglycerol + H2O = glycerol + a fatty acid + H(+)</text>
        <dbReference type="Rhea" id="RHEA:15245"/>
        <dbReference type="ChEBI" id="CHEBI:15377"/>
        <dbReference type="ChEBI" id="CHEBI:15378"/>
        <dbReference type="ChEBI" id="CHEBI:17408"/>
        <dbReference type="ChEBI" id="CHEBI:17754"/>
        <dbReference type="ChEBI" id="CHEBI:28868"/>
    </reaction>
</comment>